<keyword evidence="2" id="KW-1185">Reference proteome</keyword>
<dbReference type="EMBL" id="LXYT01000001">
    <property type="protein sequence ID" value="OLY43777.1"/>
    <property type="molecule type" value="Genomic_DNA"/>
</dbReference>
<comment type="caution">
    <text evidence="1">The sequence shown here is derived from an EMBL/GenBank/DDBJ whole genome shotgun (WGS) entry which is preliminary data.</text>
</comment>
<evidence type="ECO:0008006" key="3">
    <source>
        <dbReference type="Google" id="ProtNLM"/>
    </source>
</evidence>
<dbReference type="InterPro" id="IPR008325">
    <property type="entry name" value="EipA-like"/>
</dbReference>
<dbReference type="OrthoDB" id="9796051at2"/>
<evidence type="ECO:0000313" key="1">
    <source>
        <dbReference type="EMBL" id="OLY43777.1"/>
    </source>
</evidence>
<dbReference type="PIRSF" id="PIRSF033924">
    <property type="entry name" value="UCP033924"/>
    <property type="match status" value="1"/>
</dbReference>
<dbReference type="RefSeq" id="WP_075868942.1">
    <property type="nucleotide sequence ID" value="NZ_CAMLCQ010000019.1"/>
</dbReference>
<proteinExistence type="predicted"/>
<sequence>MTGSIRIQWRKVVFLFALALFTTLFAIGGLTPLQAQPQQQNGRYTAQEIIDSGHRFFGDAAGSMATAIEKVFAKYGLPNGYILGEEGSGAIIGGLTYGEGTLYTKNVGDHKVFWQGPTIGWDIGGQGSRLMILVYELDSVNNLWGRYAGISGSAYFVAGVGFHVLKKGNILLVPVRTGVGARLGVNIGYLKLTPAATWNPF</sequence>
<dbReference type="Proteomes" id="UP000187344">
    <property type="component" value="Unassembled WGS sequence"/>
</dbReference>
<reference evidence="1 2" key="1">
    <citation type="submission" date="2016-12" db="EMBL/GenBank/DDBJ databases">
        <title>Comparative genomics of Bartonella apis.</title>
        <authorList>
            <person name="Engel P."/>
        </authorList>
    </citation>
    <scope>NUCLEOTIDE SEQUENCE [LARGE SCALE GENOMIC DNA]</scope>
    <source>
        <strain evidence="1 2">PEB0149</strain>
    </source>
</reference>
<accession>A0A1R0F9X2</accession>
<organism evidence="1 2">
    <name type="scientific">Bartonella apis</name>
    <dbReference type="NCBI Taxonomy" id="1686310"/>
    <lineage>
        <taxon>Bacteria</taxon>
        <taxon>Pseudomonadati</taxon>
        <taxon>Pseudomonadota</taxon>
        <taxon>Alphaproteobacteria</taxon>
        <taxon>Hyphomicrobiales</taxon>
        <taxon>Bartonellaceae</taxon>
        <taxon>Bartonella</taxon>
    </lineage>
</organism>
<dbReference type="Pfam" id="PF06577">
    <property type="entry name" value="EipA"/>
    <property type="match status" value="1"/>
</dbReference>
<gene>
    <name evidence="1" type="ORF">PEB0149_012120</name>
</gene>
<dbReference type="GeneID" id="92992101"/>
<name>A0A1R0F9X2_9HYPH</name>
<evidence type="ECO:0000313" key="2">
    <source>
        <dbReference type="Proteomes" id="UP000187344"/>
    </source>
</evidence>
<dbReference type="AlphaFoldDB" id="A0A1R0F9X2"/>
<protein>
    <recommendedName>
        <fullName evidence="3">DUF1134 domain-containing protein</fullName>
    </recommendedName>
</protein>